<reference evidence="2 3" key="1">
    <citation type="submission" date="2020-08" db="EMBL/GenBank/DDBJ databases">
        <title>The genome sequence of type strain Novosphingobium piscinae KCTC 42194.</title>
        <authorList>
            <person name="Liu Y."/>
        </authorList>
    </citation>
    <scope>NUCLEOTIDE SEQUENCE [LARGE SCALE GENOMIC DNA]</scope>
    <source>
        <strain evidence="2 3">KCTC 42194</strain>
    </source>
</reference>
<name>A0A7X1KQG6_9SPHN</name>
<feature type="region of interest" description="Disordered" evidence="1">
    <location>
        <begin position="1"/>
        <end position="21"/>
    </location>
</feature>
<keyword evidence="3" id="KW-1185">Reference proteome</keyword>
<sequence>MVRSSPGWPVKRSAGVTPGRPTDPVGKLLLASIHDVGPRFESEVDRLAELMGAVLGGPRFAMLVVPDHWGLAPLGAAPAFRARLRAWADQGIEMFVHGWYHKDLAEHAGVAGFKARHMTAGEGEFLGLSEAEAARRMADGKALVEDAIGRPAAGFIAPAWLYGPGALAALRGGGFALAEDHLRVWDAATGTTLARGPVVTWASRSRPRQLSSLAVAALARSTFHGLDVVRVATHPGDTSVPALLDSIRRTLARFVARRPAGRYAALMGT</sequence>
<dbReference type="GO" id="GO:0005975">
    <property type="term" value="P:carbohydrate metabolic process"/>
    <property type="evidence" value="ECO:0007669"/>
    <property type="project" value="InterPro"/>
</dbReference>
<organism evidence="2 3">
    <name type="scientific">Novosphingobium piscinae</name>
    <dbReference type="NCBI Taxonomy" id="1507448"/>
    <lineage>
        <taxon>Bacteria</taxon>
        <taxon>Pseudomonadati</taxon>
        <taxon>Pseudomonadota</taxon>
        <taxon>Alphaproteobacteria</taxon>
        <taxon>Sphingomonadales</taxon>
        <taxon>Sphingomonadaceae</taxon>
        <taxon>Novosphingobium</taxon>
    </lineage>
</organism>
<gene>
    <name evidence="2" type="ORF">H7F53_10165</name>
</gene>
<dbReference type="Gene3D" id="3.20.20.370">
    <property type="entry name" value="Glycoside hydrolase/deacetylase"/>
    <property type="match status" value="1"/>
</dbReference>
<proteinExistence type="predicted"/>
<dbReference type="AlphaFoldDB" id="A0A7X1KQG6"/>
<dbReference type="InterPro" id="IPR011330">
    <property type="entry name" value="Glyco_hydro/deAcase_b/a-brl"/>
</dbReference>
<dbReference type="InterPro" id="IPR018763">
    <property type="entry name" value="DUF2334"/>
</dbReference>
<evidence type="ECO:0000256" key="1">
    <source>
        <dbReference type="SAM" id="MobiDB-lite"/>
    </source>
</evidence>
<evidence type="ECO:0000313" key="2">
    <source>
        <dbReference type="EMBL" id="MBC2669508.1"/>
    </source>
</evidence>
<comment type="caution">
    <text evidence="2">The sequence shown here is derived from an EMBL/GenBank/DDBJ whole genome shotgun (WGS) entry which is preliminary data.</text>
</comment>
<dbReference type="Pfam" id="PF10096">
    <property type="entry name" value="DUF2334"/>
    <property type="match status" value="1"/>
</dbReference>
<dbReference type="CDD" id="cd11374">
    <property type="entry name" value="CE4_u10"/>
    <property type="match status" value="1"/>
</dbReference>
<dbReference type="EMBL" id="JACLAX010000008">
    <property type="protein sequence ID" value="MBC2669508.1"/>
    <property type="molecule type" value="Genomic_DNA"/>
</dbReference>
<dbReference type="SUPFAM" id="SSF88713">
    <property type="entry name" value="Glycoside hydrolase/deacetylase"/>
    <property type="match status" value="1"/>
</dbReference>
<protein>
    <submittedName>
        <fullName evidence="2">Polysaccharide deacetylase family protein</fullName>
    </submittedName>
</protein>
<evidence type="ECO:0000313" key="3">
    <source>
        <dbReference type="Proteomes" id="UP000551327"/>
    </source>
</evidence>
<accession>A0A7X1KQG6</accession>
<dbReference type="Proteomes" id="UP000551327">
    <property type="component" value="Unassembled WGS sequence"/>
</dbReference>